<protein>
    <submittedName>
        <fullName evidence="5">Transcriptional regulator</fullName>
    </submittedName>
</protein>
<feature type="domain" description="HTH arsR-type" evidence="4">
    <location>
        <begin position="1"/>
        <end position="95"/>
    </location>
</feature>
<dbReference type="Gene3D" id="1.10.10.10">
    <property type="entry name" value="Winged helix-like DNA-binding domain superfamily/Winged helix DNA-binding domain"/>
    <property type="match status" value="1"/>
</dbReference>
<dbReference type="InterPro" id="IPR001845">
    <property type="entry name" value="HTH_ArsR_DNA-bd_dom"/>
</dbReference>
<evidence type="ECO:0000313" key="5">
    <source>
        <dbReference type="EMBL" id="WFF42324.1"/>
    </source>
</evidence>
<dbReference type="InterPro" id="IPR036390">
    <property type="entry name" value="WH_DNA-bd_sf"/>
</dbReference>
<dbReference type="RefSeq" id="WP_282235018.1">
    <property type="nucleotide sequence ID" value="NZ_CP035631.1"/>
</dbReference>
<dbReference type="PANTHER" id="PTHR43132">
    <property type="entry name" value="ARSENICAL RESISTANCE OPERON REPRESSOR ARSR-RELATED"/>
    <property type="match status" value="1"/>
</dbReference>
<dbReference type="CDD" id="cd00090">
    <property type="entry name" value="HTH_ARSR"/>
    <property type="match status" value="1"/>
</dbReference>
<dbReference type="InterPro" id="IPR051011">
    <property type="entry name" value="Metal_resp_trans_reg"/>
</dbReference>
<proteinExistence type="predicted"/>
<accession>A0ABY8FR13</accession>
<keyword evidence="6" id="KW-1185">Reference proteome</keyword>
<dbReference type="NCBIfam" id="NF033788">
    <property type="entry name" value="HTH_metalloreg"/>
    <property type="match status" value="1"/>
</dbReference>
<sequence>MDTNNALDAFAALSQPTRLAAFRLLTRHEPDGLAAGEVARRLEVPHNTMSAHLAVLSRAGLIHAQRQSRSMIYRADLAAVGALAAFLVSDCCHGSPEVCAPLDTLLGGCVSAASPPRPSTDPS</sequence>
<dbReference type="Pfam" id="PF12840">
    <property type="entry name" value="HTH_20"/>
    <property type="match status" value="1"/>
</dbReference>
<evidence type="ECO:0000256" key="3">
    <source>
        <dbReference type="ARBA" id="ARBA00023163"/>
    </source>
</evidence>
<keyword evidence="2" id="KW-0238">DNA-binding</keyword>
<gene>
    <name evidence="5" type="ORF">EVC62_12865</name>
</gene>
<dbReference type="SUPFAM" id="SSF46785">
    <property type="entry name" value="Winged helix' DNA-binding domain"/>
    <property type="match status" value="1"/>
</dbReference>
<dbReference type="PANTHER" id="PTHR43132:SF2">
    <property type="entry name" value="ARSENICAL RESISTANCE OPERON REPRESSOR ARSR-RELATED"/>
    <property type="match status" value="1"/>
</dbReference>
<evidence type="ECO:0000256" key="1">
    <source>
        <dbReference type="ARBA" id="ARBA00023015"/>
    </source>
</evidence>
<dbReference type="InterPro" id="IPR011991">
    <property type="entry name" value="ArsR-like_HTH"/>
</dbReference>
<evidence type="ECO:0000256" key="2">
    <source>
        <dbReference type="ARBA" id="ARBA00023125"/>
    </source>
</evidence>
<dbReference type="Proteomes" id="UP001321526">
    <property type="component" value="Chromosome"/>
</dbReference>
<keyword evidence="1" id="KW-0805">Transcription regulation</keyword>
<keyword evidence="3" id="KW-0804">Transcription</keyword>
<dbReference type="InterPro" id="IPR036388">
    <property type="entry name" value="WH-like_DNA-bd_sf"/>
</dbReference>
<evidence type="ECO:0000259" key="4">
    <source>
        <dbReference type="PROSITE" id="PS50987"/>
    </source>
</evidence>
<name>A0ABY8FR13_9GAMM</name>
<dbReference type="SMART" id="SM00418">
    <property type="entry name" value="HTH_ARSR"/>
    <property type="match status" value="1"/>
</dbReference>
<dbReference type="PROSITE" id="PS50987">
    <property type="entry name" value="HTH_ARSR_2"/>
    <property type="match status" value="1"/>
</dbReference>
<reference evidence="5 6" key="1">
    <citation type="submission" date="2019-01" db="EMBL/GenBank/DDBJ databases">
        <title>Genome sequence of Salinicola endophyticus REST5.</title>
        <authorList>
            <person name="Nascimento F.X."/>
        </authorList>
    </citation>
    <scope>NUCLEOTIDE SEQUENCE [LARGE SCALE GENOMIC DNA]</scope>
    <source>
        <strain evidence="5 6">REST5</strain>
    </source>
</reference>
<dbReference type="PRINTS" id="PR00778">
    <property type="entry name" value="HTHARSR"/>
</dbReference>
<dbReference type="EMBL" id="CP035631">
    <property type="protein sequence ID" value="WFF42324.1"/>
    <property type="molecule type" value="Genomic_DNA"/>
</dbReference>
<organism evidence="5 6">
    <name type="scientific">Salinicola endophyticus</name>
    <dbReference type="NCBI Taxonomy" id="1949083"/>
    <lineage>
        <taxon>Bacteria</taxon>
        <taxon>Pseudomonadati</taxon>
        <taxon>Pseudomonadota</taxon>
        <taxon>Gammaproteobacteria</taxon>
        <taxon>Oceanospirillales</taxon>
        <taxon>Halomonadaceae</taxon>
        <taxon>Salinicola</taxon>
    </lineage>
</organism>
<evidence type="ECO:0000313" key="6">
    <source>
        <dbReference type="Proteomes" id="UP001321526"/>
    </source>
</evidence>